<evidence type="ECO:0000313" key="1">
    <source>
        <dbReference type="EMBL" id="KWV47740.1"/>
    </source>
</evidence>
<proteinExistence type="predicted"/>
<name>A0A109JF65_9HYPH</name>
<dbReference type="Proteomes" id="UP000068164">
    <property type="component" value="Unassembled WGS sequence"/>
</dbReference>
<protein>
    <submittedName>
        <fullName evidence="1">Uncharacterized protein</fullName>
    </submittedName>
</protein>
<gene>
    <name evidence="1" type="ORF">AS026_13280</name>
</gene>
<dbReference type="AlphaFoldDB" id="A0A109JF65"/>
<sequence>MFCGRLRPIATSKINDGRLEGIGDGLSVASVTSKLISYFLPVAQPSQTGSLDARDVYANIR</sequence>
<evidence type="ECO:0000313" key="2">
    <source>
        <dbReference type="Proteomes" id="UP000068164"/>
    </source>
</evidence>
<comment type="caution">
    <text evidence="1">The sequence shown here is derived from an EMBL/GenBank/DDBJ whole genome shotgun (WGS) entry which is preliminary data.</text>
</comment>
<organism evidence="1 2">
    <name type="scientific">Rhizobium altiplani</name>
    <dbReference type="NCBI Taxonomy" id="1864509"/>
    <lineage>
        <taxon>Bacteria</taxon>
        <taxon>Pseudomonadati</taxon>
        <taxon>Pseudomonadota</taxon>
        <taxon>Alphaproteobacteria</taxon>
        <taxon>Hyphomicrobiales</taxon>
        <taxon>Rhizobiaceae</taxon>
        <taxon>Rhizobium/Agrobacterium group</taxon>
        <taxon>Rhizobium</taxon>
    </lineage>
</organism>
<dbReference type="EMBL" id="LNCD01000103">
    <property type="protein sequence ID" value="KWV47740.1"/>
    <property type="molecule type" value="Genomic_DNA"/>
</dbReference>
<accession>A0A109JF65</accession>
<keyword evidence="2" id="KW-1185">Reference proteome</keyword>
<reference evidence="1 2" key="1">
    <citation type="submission" date="2015-11" db="EMBL/GenBank/DDBJ databases">
        <title>Draft Genome Sequence of the Strain BR 10423 (Rhizobium sp.) isolated from nodules of Mimosa pudica.</title>
        <authorList>
            <person name="Barauna A.C."/>
            <person name="Zilli J.E."/>
            <person name="Simoes-Araujo J.L."/>
            <person name="Reis V.M."/>
            <person name="James E.K."/>
            <person name="Reis F.B.Jr."/>
            <person name="Rouws L.F."/>
            <person name="Passos S.R."/>
            <person name="Gois S.R."/>
        </authorList>
    </citation>
    <scope>NUCLEOTIDE SEQUENCE [LARGE SCALE GENOMIC DNA]</scope>
    <source>
        <strain evidence="1 2">BR10423</strain>
    </source>
</reference>